<sequence length="44" mass="4772">MILHENMGLSCLVSTLQARGDIIVIRSLLVMSLASTIKCLKVTV</sequence>
<organism evidence="1 2">
    <name type="scientific">Takifugu rubripes</name>
    <name type="common">Japanese pufferfish</name>
    <name type="synonym">Fugu rubripes</name>
    <dbReference type="NCBI Taxonomy" id="31033"/>
    <lineage>
        <taxon>Eukaryota</taxon>
        <taxon>Metazoa</taxon>
        <taxon>Chordata</taxon>
        <taxon>Craniata</taxon>
        <taxon>Vertebrata</taxon>
        <taxon>Euteleostomi</taxon>
        <taxon>Actinopterygii</taxon>
        <taxon>Neopterygii</taxon>
        <taxon>Teleostei</taxon>
        <taxon>Neoteleostei</taxon>
        <taxon>Acanthomorphata</taxon>
        <taxon>Eupercaria</taxon>
        <taxon>Tetraodontiformes</taxon>
        <taxon>Tetradontoidea</taxon>
        <taxon>Tetraodontidae</taxon>
        <taxon>Takifugu</taxon>
    </lineage>
</organism>
<reference evidence="1" key="3">
    <citation type="submission" date="2025-09" db="UniProtKB">
        <authorList>
            <consortium name="Ensembl"/>
        </authorList>
    </citation>
    <scope>IDENTIFICATION</scope>
</reference>
<dbReference type="Ensembl" id="ENSTRUT00000081544.1">
    <property type="protein sequence ID" value="ENSTRUP00000059707.1"/>
    <property type="gene ID" value="ENSTRUG00000028478.1"/>
</dbReference>
<evidence type="ECO:0000313" key="2">
    <source>
        <dbReference type="Proteomes" id="UP000005226"/>
    </source>
</evidence>
<protein>
    <submittedName>
        <fullName evidence="1">Uncharacterized protein</fullName>
    </submittedName>
</protein>
<keyword evidence="2" id="KW-1185">Reference proteome</keyword>
<dbReference type="Proteomes" id="UP000005226">
    <property type="component" value="Chromosome 20"/>
</dbReference>
<name>A0A674ME58_TAKRU</name>
<proteinExistence type="predicted"/>
<reference evidence="1 2" key="1">
    <citation type="journal article" date="2011" name="Genome Biol. Evol.">
        <title>Integration of the genetic map and genome assembly of fugu facilitates insights into distinct features of genome evolution in teleosts and mammals.</title>
        <authorList>
            <person name="Kai W."/>
            <person name="Kikuchi K."/>
            <person name="Tohari S."/>
            <person name="Chew A.K."/>
            <person name="Tay A."/>
            <person name="Fujiwara A."/>
            <person name="Hosoya S."/>
            <person name="Suetake H."/>
            <person name="Naruse K."/>
            <person name="Brenner S."/>
            <person name="Suzuki Y."/>
            <person name="Venkatesh B."/>
        </authorList>
    </citation>
    <scope>NUCLEOTIDE SEQUENCE [LARGE SCALE GENOMIC DNA]</scope>
</reference>
<evidence type="ECO:0000313" key="1">
    <source>
        <dbReference type="Ensembl" id="ENSTRUP00000059707.1"/>
    </source>
</evidence>
<dbReference type="InParanoid" id="A0A674ME58"/>
<accession>A0A674ME58</accession>
<dbReference type="AlphaFoldDB" id="A0A674ME58"/>
<reference evidence="1" key="2">
    <citation type="submission" date="2025-08" db="UniProtKB">
        <authorList>
            <consortium name="Ensembl"/>
        </authorList>
    </citation>
    <scope>IDENTIFICATION</scope>
</reference>